<dbReference type="Proteomes" id="UP000305267">
    <property type="component" value="Unassembled WGS sequence"/>
</dbReference>
<gene>
    <name evidence="2" type="ORF">FF100_32830</name>
</gene>
<evidence type="ECO:0000313" key="2">
    <source>
        <dbReference type="EMBL" id="TNC07304.1"/>
    </source>
</evidence>
<dbReference type="RefSeq" id="WP_139040224.1">
    <property type="nucleotide sequence ID" value="NZ_VDDA01000037.1"/>
</dbReference>
<dbReference type="OrthoDB" id="6058at2"/>
<feature type="domain" description="Cupin type-2" evidence="1">
    <location>
        <begin position="41"/>
        <end position="100"/>
    </location>
</feature>
<dbReference type="AlphaFoldDB" id="A0A5C4L7B6"/>
<dbReference type="EMBL" id="VDDA01000037">
    <property type="protein sequence ID" value="TNC07304.1"/>
    <property type="molecule type" value="Genomic_DNA"/>
</dbReference>
<dbReference type="InterPro" id="IPR014710">
    <property type="entry name" value="RmlC-like_jellyroll"/>
</dbReference>
<name>A0A5C4L7B6_9HYPH</name>
<protein>
    <submittedName>
        <fullName evidence="2">Cupin domain-containing protein</fullName>
    </submittedName>
</protein>
<dbReference type="SUPFAM" id="SSF51182">
    <property type="entry name" value="RmlC-like cupins"/>
    <property type="match status" value="1"/>
</dbReference>
<evidence type="ECO:0000313" key="3">
    <source>
        <dbReference type="Proteomes" id="UP000305267"/>
    </source>
</evidence>
<dbReference type="Gene3D" id="2.60.120.10">
    <property type="entry name" value="Jelly Rolls"/>
    <property type="match status" value="1"/>
</dbReference>
<reference evidence="2 3" key="1">
    <citation type="submission" date="2019-06" db="EMBL/GenBank/DDBJ databases">
        <title>Genome of Methylobacterium sp. 17Sr1-39.</title>
        <authorList>
            <person name="Seo T."/>
        </authorList>
    </citation>
    <scope>NUCLEOTIDE SEQUENCE [LARGE SCALE GENOMIC DNA]</scope>
    <source>
        <strain evidence="2 3">17Sr1-39</strain>
    </source>
</reference>
<accession>A0A5C4L7B6</accession>
<evidence type="ECO:0000259" key="1">
    <source>
        <dbReference type="Pfam" id="PF07883"/>
    </source>
</evidence>
<dbReference type="InterPro" id="IPR013096">
    <property type="entry name" value="Cupin_2"/>
</dbReference>
<dbReference type="InterPro" id="IPR011051">
    <property type="entry name" value="RmlC_Cupin_sf"/>
</dbReference>
<keyword evidence="3" id="KW-1185">Reference proteome</keyword>
<sequence>MNALDHARQDVEAWREGVDTRMWVSAPTNSHQLCIFEQFCAPGLGAPVHIHAVEEVLEVMEGQAEITLGDESCVVTADQSVAIPAGMRHGFRNIGAGILKVRATLAAAIFEASYDARSELSRRYSPP</sequence>
<dbReference type="Pfam" id="PF07883">
    <property type="entry name" value="Cupin_2"/>
    <property type="match status" value="1"/>
</dbReference>
<organism evidence="2 3">
    <name type="scientific">Methylobacterium terricola</name>
    <dbReference type="NCBI Taxonomy" id="2583531"/>
    <lineage>
        <taxon>Bacteria</taxon>
        <taxon>Pseudomonadati</taxon>
        <taxon>Pseudomonadota</taxon>
        <taxon>Alphaproteobacteria</taxon>
        <taxon>Hyphomicrobiales</taxon>
        <taxon>Methylobacteriaceae</taxon>
        <taxon>Methylobacterium</taxon>
    </lineage>
</organism>
<comment type="caution">
    <text evidence="2">The sequence shown here is derived from an EMBL/GenBank/DDBJ whole genome shotgun (WGS) entry which is preliminary data.</text>
</comment>
<proteinExistence type="predicted"/>